<dbReference type="InterPro" id="IPR009506">
    <property type="entry name" value="YjiS-like"/>
</dbReference>
<proteinExistence type="predicted"/>
<dbReference type="KEGG" id="pshq:F3W81_12520"/>
<name>A0A7L9WQ61_9RHOB</name>
<organism evidence="2 3">
    <name type="scientific">Pseudooceanicola spongiae</name>
    <dbReference type="NCBI Taxonomy" id="2613965"/>
    <lineage>
        <taxon>Bacteria</taxon>
        <taxon>Pseudomonadati</taxon>
        <taxon>Pseudomonadota</taxon>
        <taxon>Alphaproteobacteria</taxon>
        <taxon>Rhodobacterales</taxon>
        <taxon>Paracoccaceae</taxon>
        <taxon>Pseudooceanicola</taxon>
    </lineage>
</organism>
<evidence type="ECO:0000259" key="1">
    <source>
        <dbReference type="Pfam" id="PF06568"/>
    </source>
</evidence>
<protein>
    <submittedName>
        <fullName evidence="2">DUF1127 domain-containing protein</fullName>
    </submittedName>
</protein>
<sequence>MAYPIPGTTTARAPRIAKSPLSRLLMLMGIGRERRALHHLDDALLRDIGLTRHEARTEARRPAWDAPERWRS</sequence>
<accession>A0A7L9WQ61</accession>
<evidence type="ECO:0000313" key="2">
    <source>
        <dbReference type="EMBL" id="QOL81576.1"/>
    </source>
</evidence>
<feature type="domain" description="YjiS-like" evidence="1">
    <location>
        <begin position="32"/>
        <end position="56"/>
    </location>
</feature>
<gene>
    <name evidence="2" type="ORF">F3W81_12520</name>
</gene>
<reference evidence="2 3" key="1">
    <citation type="submission" date="2019-10" db="EMBL/GenBank/DDBJ databases">
        <title>Pseudopuniceibacterium sp. HQ09 islated from Antarctica.</title>
        <authorList>
            <person name="Liao L."/>
            <person name="Su S."/>
            <person name="Chen B."/>
            <person name="Yu Y."/>
        </authorList>
    </citation>
    <scope>NUCLEOTIDE SEQUENCE [LARGE SCALE GENOMIC DNA]</scope>
    <source>
        <strain evidence="2 3">HQ09</strain>
    </source>
</reference>
<dbReference type="Proteomes" id="UP000594118">
    <property type="component" value="Chromosome"/>
</dbReference>
<dbReference type="AlphaFoldDB" id="A0A7L9WQ61"/>
<evidence type="ECO:0000313" key="3">
    <source>
        <dbReference type="Proteomes" id="UP000594118"/>
    </source>
</evidence>
<keyword evidence="3" id="KW-1185">Reference proteome</keyword>
<dbReference type="RefSeq" id="WP_193079493.1">
    <property type="nucleotide sequence ID" value="NZ_CP045201.1"/>
</dbReference>
<dbReference type="Pfam" id="PF06568">
    <property type="entry name" value="YjiS-like"/>
    <property type="match status" value="1"/>
</dbReference>
<dbReference type="EMBL" id="CP045201">
    <property type="protein sequence ID" value="QOL81576.1"/>
    <property type="molecule type" value="Genomic_DNA"/>
</dbReference>